<keyword evidence="1" id="KW-1133">Transmembrane helix</keyword>
<evidence type="ECO:0000313" key="3">
    <source>
        <dbReference type="Proteomes" id="UP001059950"/>
    </source>
</evidence>
<sequence length="396" mass="41290">MGSTRNRQGVAGLFSLSHLSAGFVAVLVGYTSSAVIIFQAAAAAGASTEQISSWLWALGIGMGLTSAGLSLYFRTPVLTAWSTPGAALLVTALSGVPINEAIGIFIFSSGLILLCGITGWFEKIMHHVPMSLAGAMLAGVLLQFGIDLFKVMESNLLLVGLMLATFIVIKLAVPRYTIPIVLLTGTVTALFQGQLNIEVLNWQLSTPLWVTPAFNLQTIIGVGVPLFIITMASQNVPGVAVLRANGYDTPVSPLLTWTGFTGVVLAPFGGFSYNLAAITAAICMGNEAGHDRSRRYMASVWAGGFYLLTGLFGSTIASLFAAFPTALVMAIAGLALLSTIGNSLSAALADPGEREAALLTFLVTASGLNLLGISSAFWGLCIGLIACYLQKSVDRS</sequence>
<name>A0ABY5GXU6_9GAMM</name>
<evidence type="ECO:0000256" key="1">
    <source>
        <dbReference type="SAM" id="Phobius"/>
    </source>
</evidence>
<proteinExistence type="predicted"/>
<feature type="transmembrane region" description="Helical" evidence="1">
    <location>
        <begin position="254"/>
        <end position="284"/>
    </location>
</feature>
<feature type="transmembrane region" description="Helical" evidence="1">
    <location>
        <begin position="356"/>
        <end position="389"/>
    </location>
</feature>
<dbReference type="PANTHER" id="PTHR30199:SF0">
    <property type="entry name" value="INNER MEMBRANE PROTEIN YDCO"/>
    <property type="match status" value="1"/>
</dbReference>
<organism evidence="2 3">
    <name type="scientific">Amphritea atlantica</name>
    <dbReference type="NCBI Taxonomy" id="355243"/>
    <lineage>
        <taxon>Bacteria</taxon>
        <taxon>Pseudomonadati</taxon>
        <taxon>Pseudomonadota</taxon>
        <taxon>Gammaproteobacteria</taxon>
        <taxon>Oceanospirillales</taxon>
        <taxon>Oceanospirillaceae</taxon>
        <taxon>Amphritea</taxon>
    </lineage>
</organism>
<reference evidence="2" key="1">
    <citation type="submission" date="2021-04" db="EMBL/GenBank/DDBJ databases">
        <title>Oceanospirillales bacteria with DddD are important DMSP degraders in coastal seawater.</title>
        <authorList>
            <person name="Liu J."/>
        </authorList>
    </citation>
    <scope>NUCLEOTIDE SEQUENCE</scope>
    <source>
        <strain evidence="2">GY6</strain>
    </source>
</reference>
<feature type="transmembrane region" description="Helical" evidence="1">
    <location>
        <begin position="103"/>
        <end position="121"/>
    </location>
</feature>
<feature type="transmembrane region" description="Helical" evidence="1">
    <location>
        <begin position="156"/>
        <end position="173"/>
    </location>
</feature>
<keyword evidence="1" id="KW-0812">Transmembrane</keyword>
<dbReference type="InterPro" id="IPR004711">
    <property type="entry name" value="Benzoate_Transporter"/>
</dbReference>
<gene>
    <name evidence="2" type="ORF">KDX31_04310</name>
</gene>
<feature type="transmembrane region" description="Helical" evidence="1">
    <location>
        <begin position="209"/>
        <end position="234"/>
    </location>
</feature>
<accession>A0ABY5GXU6</accession>
<dbReference type="Pfam" id="PF03594">
    <property type="entry name" value="BenE"/>
    <property type="match status" value="1"/>
</dbReference>
<dbReference type="PANTHER" id="PTHR30199">
    <property type="entry name" value="MFS FAMILY TRANSPORTER, PREDICTED SUBSTRATE BENZOATE"/>
    <property type="match status" value="1"/>
</dbReference>
<feature type="transmembrane region" description="Helical" evidence="1">
    <location>
        <begin position="54"/>
        <end position="73"/>
    </location>
</feature>
<evidence type="ECO:0000313" key="2">
    <source>
        <dbReference type="EMBL" id="UTW04248.1"/>
    </source>
</evidence>
<keyword evidence="1" id="KW-0472">Membrane</keyword>
<feature type="transmembrane region" description="Helical" evidence="1">
    <location>
        <begin position="20"/>
        <end position="42"/>
    </location>
</feature>
<feature type="transmembrane region" description="Helical" evidence="1">
    <location>
        <begin position="79"/>
        <end position="96"/>
    </location>
</feature>
<dbReference type="EMBL" id="CP073344">
    <property type="protein sequence ID" value="UTW04248.1"/>
    <property type="molecule type" value="Genomic_DNA"/>
</dbReference>
<feature type="transmembrane region" description="Helical" evidence="1">
    <location>
        <begin position="127"/>
        <end position="149"/>
    </location>
</feature>
<dbReference type="Proteomes" id="UP001059950">
    <property type="component" value="Chromosome"/>
</dbReference>
<keyword evidence="3" id="KW-1185">Reference proteome</keyword>
<protein>
    <submittedName>
        <fullName evidence="2">Benzoate/H(+) symporter BenE family transporter</fullName>
    </submittedName>
</protein>
<feature type="transmembrane region" description="Helical" evidence="1">
    <location>
        <begin position="305"/>
        <end position="336"/>
    </location>
</feature>
<dbReference type="NCBIfam" id="TIGR00843">
    <property type="entry name" value="benE"/>
    <property type="match status" value="1"/>
</dbReference>